<proteinExistence type="predicted"/>
<dbReference type="Proteomes" id="UP000594263">
    <property type="component" value="Unplaced"/>
</dbReference>
<keyword evidence="2" id="KW-0732">Signal</keyword>
<keyword evidence="1" id="KW-1133">Transmembrane helix</keyword>
<dbReference type="PANTHER" id="PTHR35718:SF1">
    <property type="entry name" value="EXPRESSED PROTEIN"/>
    <property type="match status" value="1"/>
</dbReference>
<feature type="signal peptide" evidence="2">
    <location>
        <begin position="1"/>
        <end position="21"/>
    </location>
</feature>
<dbReference type="EnsemblPlants" id="Kaladp0081s0340.1.v1.1">
    <property type="protein sequence ID" value="Kaladp0081s0340.1.v1.1.CDS.1"/>
    <property type="gene ID" value="Kaladp0081s0340.v1.1"/>
</dbReference>
<keyword evidence="1" id="KW-0472">Membrane</keyword>
<name>A0A7N1A4M6_KALFE</name>
<dbReference type="Gramene" id="Kaladp0081s0340.1.v1.1">
    <property type="protein sequence ID" value="Kaladp0081s0340.1.v1.1.CDS.1"/>
    <property type="gene ID" value="Kaladp0081s0340.v1.1"/>
</dbReference>
<feature type="chain" id="PRO_5029809833" description="Transmembrane protein" evidence="2">
    <location>
        <begin position="22"/>
        <end position="135"/>
    </location>
</feature>
<keyword evidence="4" id="KW-1185">Reference proteome</keyword>
<feature type="transmembrane region" description="Helical" evidence="1">
    <location>
        <begin position="96"/>
        <end position="118"/>
    </location>
</feature>
<evidence type="ECO:0008006" key="5">
    <source>
        <dbReference type="Google" id="ProtNLM"/>
    </source>
</evidence>
<organism evidence="3 4">
    <name type="scientific">Kalanchoe fedtschenkoi</name>
    <name type="common">Lavender scallops</name>
    <name type="synonym">South American air plant</name>
    <dbReference type="NCBI Taxonomy" id="63787"/>
    <lineage>
        <taxon>Eukaryota</taxon>
        <taxon>Viridiplantae</taxon>
        <taxon>Streptophyta</taxon>
        <taxon>Embryophyta</taxon>
        <taxon>Tracheophyta</taxon>
        <taxon>Spermatophyta</taxon>
        <taxon>Magnoliopsida</taxon>
        <taxon>eudicotyledons</taxon>
        <taxon>Gunneridae</taxon>
        <taxon>Pentapetalae</taxon>
        <taxon>Saxifragales</taxon>
        <taxon>Crassulaceae</taxon>
        <taxon>Kalanchoe</taxon>
    </lineage>
</organism>
<evidence type="ECO:0000256" key="2">
    <source>
        <dbReference type="SAM" id="SignalP"/>
    </source>
</evidence>
<evidence type="ECO:0000256" key="1">
    <source>
        <dbReference type="SAM" id="Phobius"/>
    </source>
</evidence>
<keyword evidence="1" id="KW-0812">Transmembrane</keyword>
<dbReference type="AlphaFoldDB" id="A0A7N1A4M6"/>
<reference evidence="3" key="1">
    <citation type="submission" date="2021-01" db="UniProtKB">
        <authorList>
            <consortium name="EnsemblPlants"/>
        </authorList>
    </citation>
    <scope>IDENTIFICATION</scope>
</reference>
<sequence length="135" mass="14286">MSRIVVFSVVVVLTFVTDSRAQERSPHGLAYENPVAYSPAAYDFFHPDAGQSGSNVKSCSKSGCSPLPLAAHFESNQAHESHATLSQRRGGLGAKAITAIVSGMAFAVLLGMGAYYVVTTRRANNNRANSVQPDA</sequence>
<dbReference type="PANTHER" id="PTHR35718">
    <property type="entry name" value="EXPRESSED PROTEIN"/>
    <property type="match status" value="1"/>
</dbReference>
<accession>A0A7N1A4M6</accession>
<dbReference type="OMA" id="AYESPMA"/>
<evidence type="ECO:0000313" key="4">
    <source>
        <dbReference type="Proteomes" id="UP000594263"/>
    </source>
</evidence>
<evidence type="ECO:0000313" key="3">
    <source>
        <dbReference type="EnsemblPlants" id="Kaladp0081s0340.1.v1.1.CDS.1"/>
    </source>
</evidence>
<protein>
    <recommendedName>
        <fullName evidence="5">Transmembrane protein</fullName>
    </recommendedName>
</protein>